<dbReference type="InterPro" id="IPR020846">
    <property type="entry name" value="MFS_dom"/>
</dbReference>
<feature type="transmembrane region" description="Helical" evidence="4">
    <location>
        <begin position="318"/>
        <end position="334"/>
    </location>
</feature>
<feature type="transmembrane region" description="Helical" evidence="4">
    <location>
        <begin position="9"/>
        <end position="27"/>
    </location>
</feature>
<evidence type="ECO:0000256" key="1">
    <source>
        <dbReference type="ARBA" id="ARBA00022692"/>
    </source>
</evidence>
<feature type="transmembrane region" description="Helical" evidence="4">
    <location>
        <begin position="138"/>
        <end position="157"/>
    </location>
</feature>
<dbReference type="EMBL" id="AP027081">
    <property type="protein sequence ID" value="BDU75960.1"/>
    <property type="molecule type" value="Genomic_DNA"/>
</dbReference>
<feature type="transmembrane region" description="Helical" evidence="4">
    <location>
        <begin position="378"/>
        <end position="402"/>
    </location>
</feature>
<dbReference type="RefSeq" id="WP_243331521.1">
    <property type="nucleotide sequence ID" value="NZ_AP027081.1"/>
</dbReference>
<evidence type="ECO:0000256" key="3">
    <source>
        <dbReference type="ARBA" id="ARBA00023136"/>
    </source>
</evidence>
<feature type="transmembrane region" description="Helical" evidence="4">
    <location>
        <begin position="78"/>
        <end position="97"/>
    </location>
</feature>
<protein>
    <recommendedName>
        <fullName evidence="5">Major facilitator superfamily (MFS) profile domain-containing protein</fullName>
    </recommendedName>
</protein>
<feature type="transmembrane region" description="Helical" evidence="4">
    <location>
        <begin position="103"/>
        <end position="126"/>
    </location>
</feature>
<feature type="transmembrane region" description="Helical" evidence="4">
    <location>
        <begin position="221"/>
        <end position="239"/>
    </location>
</feature>
<dbReference type="GO" id="GO:0022857">
    <property type="term" value="F:transmembrane transporter activity"/>
    <property type="evidence" value="ECO:0007669"/>
    <property type="project" value="InterPro"/>
</dbReference>
<dbReference type="PANTHER" id="PTHR11360:SF284">
    <property type="entry name" value="EG:103B4.3 PROTEIN-RELATED"/>
    <property type="match status" value="1"/>
</dbReference>
<keyword evidence="7" id="KW-1185">Reference proteome</keyword>
<name>A0AA48GX05_9BACT</name>
<organism evidence="6 7">
    <name type="scientific">Mesoterricola sediminis</name>
    <dbReference type="NCBI Taxonomy" id="2927980"/>
    <lineage>
        <taxon>Bacteria</taxon>
        <taxon>Pseudomonadati</taxon>
        <taxon>Acidobacteriota</taxon>
        <taxon>Holophagae</taxon>
        <taxon>Holophagales</taxon>
        <taxon>Holophagaceae</taxon>
        <taxon>Mesoterricola</taxon>
    </lineage>
</organism>
<feature type="transmembrane region" description="Helical" evidence="4">
    <location>
        <begin position="414"/>
        <end position="434"/>
    </location>
</feature>
<gene>
    <name evidence="6" type="ORF">METESE_09180</name>
</gene>
<evidence type="ECO:0000259" key="5">
    <source>
        <dbReference type="PROSITE" id="PS50850"/>
    </source>
</evidence>
<dbReference type="KEGG" id="msea:METESE_09180"/>
<keyword evidence="2 4" id="KW-1133">Transmembrane helix</keyword>
<dbReference type="Gene3D" id="1.20.1250.20">
    <property type="entry name" value="MFS general substrate transporter like domains"/>
    <property type="match status" value="2"/>
</dbReference>
<dbReference type="AlphaFoldDB" id="A0AA48GX05"/>
<dbReference type="PROSITE" id="PS50850">
    <property type="entry name" value="MFS"/>
    <property type="match status" value="1"/>
</dbReference>
<feature type="transmembrane region" description="Helical" evidence="4">
    <location>
        <begin position="354"/>
        <end position="372"/>
    </location>
</feature>
<dbReference type="Proteomes" id="UP001228113">
    <property type="component" value="Chromosome"/>
</dbReference>
<evidence type="ECO:0000313" key="6">
    <source>
        <dbReference type="EMBL" id="BDU75960.1"/>
    </source>
</evidence>
<evidence type="ECO:0000256" key="4">
    <source>
        <dbReference type="SAM" id="Phobius"/>
    </source>
</evidence>
<dbReference type="Pfam" id="PF07690">
    <property type="entry name" value="MFS_1"/>
    <property type="match status" value="2"/>
</dbReference>
<dbReference type="InterPro" id="IPR050327">
    <property type="entry name" value="Proton-linked_MCT"/>
</dbReference>
<proteinExistence type="predicted"/>
<dbReference type="SUPFAM" id="SSF103473">
    <property type="entry name" value="MFS general substrate transporter"/>
    <property type="match status" value="1"/>
</dbReference>
<evidence type="ECO:0000256" key="2">
    <source>
        <dbReference type="ARBA" id="ARBA00022989"/>
    </source>
</evidence>
<sequence length="473" mass="50685">MEDAKARTYGWSVVFASWLAVFCLFGYRATFAILKGPMAVTLGWTTAQVTLGYSLMMVFYAVAAYFSGLMLDKWGTKPVYTVAAVFGALGFVLTARIDSHLTYLFTFGLLGGIATGMLWVTSTVSVRKWYIGKTYATMWGFAFAGGPMAQFVLAQVVKPTLSASQAKLDGAIKPLIENAAALAPKELAVAIAGKLKDPAVLAMPDVQSAIHGLDHAWRTQMTILGVIVFFALVVAVLVAKQSPERYGMKPFGAMPPAPGNAAAPAEIDWSIGEAFGKYAIWGAILTFLTSMMGEFLIWTQVVSYWTADVGYTLKKATNIYALIGLVGIFSMPIMGKISDKVVQAVGLESKGRKIMLLIGPATGVVACLLLLESPRADLFAYVACVIFAIYWAIVPGGVVGYTGAIYGRKTLGKIWGLATMIVMGIGPFLGSYVGGWLKDISGKYTYSVYFALASFAVSILLAASLPLKADYKK</sequence>
<dbReference type="PANTHER" id="PTHR11360">
    <property type="entry name" value="MONOCARBOXYLATE TRANSPORTER"/>
    <property type="match status" value="1"/>
</dbReference>
<feature type="transmembrane region" description="Helical" evidence="4">
    <location>
        <begin position="278"/>
        <end position="298"/>
    </location>
</feature>
<feature type="domain" description="Major facilitator superfamily (MFS) profile" evidence="5">
    <location>
        <begin position="13"/>
        <end position="471"/>
    </location>
</feature>
<feature type="transmembrane region" description="Helical" evidence="4">
    <location>
        <begin position="47"/>
        <end position="66"/>
    </location>
</feature>
<reference evidence="6" key="1">
    <citation type="journal article" date="2023" name="Int. J. Syst. Evol. Microbiol.">
        <title>Mesoterricola silvestris gen. nov., sp. nov., Mesoterricola sediminis sp. nov., Geothrix oryzae sp. nov., Geothrix edaphica sp. nov., Geothrix rubra sp. nov., and Geothrix limicola sp. nov., six novel members of Acidobacteriota isolated from soils.</title>
        <authorList>
            <person name="Itoh H."/>
            <person name="Sugisawa Y."/>
            <person name="Mise K."/>
            <person name="Xu Z."/>
            <person name="Kuniyasu M."/>
            <person name="Ushijima N."/>
            <person name="Kawano K."/>
            <person name="Kobayashi E."/>
            <person name="Shiratori Y."/>
            <person name="Masuda Y."/>
            <person name="Senoo K."/>
        </authorList>
    </citation>
    <scope>NUCLEOTIDE SEQUENCE</scope>
    <source>
        <strain evidence="6">W786</strain>
    </source>
</reference>
<dbReference type="InterPro" id="IPR036259">
    <property type="entry name" value="MFS_trans_sf"/>
</dbReference>
<dbReference type="InterPro" id="IPR011701">
    <property type="entry name" value="MFS"/>
</dbReference>
<feature type="transmembrane region" description="Helical" evidence="4">
    <location>
        <begin position="446"/>
        <end position="467"/>
    </location>
</feature>
<keyword evidence="1 4" id="KW-0812">Transmembrane</keyword>
<keyword evidence="3 4" id="KW-0472">Membrane</keyword>
<evidence type="ECO:0000313" key="7">
    <source>
        <dbReference type="Proteomes" id="UP001228113"/>
    </source>
</evidence>
<accession>A0AA48GX05</accession>